<feature type="compositionally biased region" description="Polar residues" evidence="1">
    <location>
        <begin position="67"/>
        <end position="83"/>
    </location>
</feature>
<protein>
    <recommendedName>
        <fullName evidence="2">DUF1995 domain-containing protein</fullName>
    </recommendedName>
</protein>
<dbReference type="GO" id="GO:0009507">
    <property type="term" value="C:chloroplast"/>
    <property type="evidence" value="ECO:0007669"/>
    <property type="project" value="TreeGrafter"/>
</dbReference>
<reference evidence="3 4" key="1">
    <citation type="journal article" date="2024" name="Nat. Commun.">
        <title>Phylogenomics reveals the evolutionary origins of lichenization in chlorophyte algae.</title>
        <authorList>
            <person name="Puginier C."/>
            <person name="Libourel C."/>
            <person name="Otte J."/>
            <person name="Skaloud P."/>
            <person name="Haon M."/>
            <person name="Grisel S."/>
            <person name="Petersen M."/>
            <person name="Berrin J.G."/>
            <person name="Delaux P.M."/>
            <person name="Dal Grande F."/>
            <person name="Keller J."/>
        </authorList>
    </citation>
    <scope>NUCLEOTIDE SEQUENCE [LARGE SCALE GENOMIC DNA]</scope>
    <source>
        <strain evidence="3 4">SAG 2145</strain>
    </source>
</reference>
<sequence>MLHSQLTQSQVILDRSFVHVPEAPLRQAKQQKLAGLAAPLPQTGQPCPLCRRATALSSSKGFGKPSESASTVQSTPEPPTTRESAIKQATDNLRNAIGKSSRGKGFVGKTGKRVQVDIPLLDETSKAVVELCRDLLKSMPRDIAKQVLPILLLAAPKLDQIEEVQDLLQRCRGPAVIILNAGWTPDQLSPPQRNALQAFQQIYAFVPLGFKGLVRTTEGALVQSGESAWQIFLKEGEQYTCIGRQERRPSETELELAFYNAAAANSPINKGIAGIRSLFGRGKGSDG</sequence>
<organism evidence="3 4">
    <name type="scientific">Apatococcus lobatus</name>
    <dbReference type="NCBI Taxonomy" id="904363"/>
    <lineage>
        <taxon>Eukaryota</taxon>
        <taxon>Viridiplantae</taxon>
        <taxon>Chlorophyta</taxon>
        <taxon>core chlorophytes</taxon>
        <taxon>Trebouxiophyceae</taxon>
        <taxon>Chlorellales</taxon>
        <taxon>Chlorellaceae</taxon>
        <taxon>Apatococcus</taxon>
    </lineage>
</organism>
<dbReference type="PANTHER" id="PTHR36365">
    <property type="entry name" value="OS05G0500400 PROTEIN"/>
    <property type="match status" value="1"/>
</dbReference>
<dbReference type="EMBL" id="JALJOS010000015">
    <property type="protein sequence ID" value="KAK9830855.1"/>
    <property type="molecule type" value="Genomic_DNA"/>
</dbReference>
<gene>
    <name evidence="3" type="ORF">WJX74_010488</name>
</gene>
<evidence type="ECO:0000259" key="2">
    <source>
        <dbReference type="Pfam" id="PF09353"/>
    </source>
</evidence>
<feature type="domain" description="DUF1995" evidence="2">
    <location>
        <begin position="79"/>
        <end position="255"/>
    </location>
</feature>
<keyword evidence="4" id="KW-1185">Reference proteome</keyword>
<evidence type="ECO:0000256" key="1">
    <source>
        <dbReference type="SAM" id="MobiDB-lite"/>
    </source>
</evidence>
<accession>A0AAW1RB77</accession>
<feature type="region of interest" description="Disordered" evidence="1">
    <location>
        <begin position="58"/>
        <end position="83"/>
    </location>
</feature>
<comment type="caution">
    <text evidence="3">The sequence shown here is derived from an EMBL/GenBank/DDBJ whole genome shotgun (WGS) entry which is preliminary data.</text>
</comment>
<evidence type="ECO:0000313" key="4">
    <source>
        <dbReference type="Proteomes" id="UP001438707"/>
    </source>
</evidence>
<proteinExistence type="predicted"/>
<dbReference type="Proteomes" id="UP001438707">
    <property type="component" value="Unassembled WGS sequence"/>
</dbReference>
<dbReference type="InterPro" id="IPR018962">
    <property type="entry name" value="DUF1995"/>
</dbReference>
<evidence type="ECO:0000313" key="3">
    <source>
        <dbReference type="EMBL" id="KAK9830855.1"/>
    </source>
</evidence>
<name>A0AAW1RB77_9CHLO</name>
<dbReference type="PANTHER" id="PTHR36365:SF1">
    <property type="entry name" value="OS05G0500400 PROTEIN"/>
    <property type="match status" value="1"/>
</dbReference>
<dbReference type="Pfam" id="PF09353">
    <property type="entry name" value="DUF1995"/>
    <property type="match status" value="1"/>
</dbReference>
<dbReference type="AlphaFoldDB" id="A0AAW1RB77"/>